<organism evidence="2 3">
    <name type="scientific">Phytophthora megakarya</name>
    <dbReference type="NCBI Taxonomy" id="4795"/>
    <lineage>
        <taxon>Eukaryota</taxon>
        <taxon>Sar</taxon>
        <taxon>Stramenopiles</taxon>
        <taxon>Oomycota</taxon>
        <taxon>Peronosporomycetes</taxon>
        <taxon>Peronosporales</taxon>
        <taxon>Peronosporaceae</taxon>
        <taxon>Phytophthora</taxon>
    </lineage>
</organism>
<dbReference type="PANTHER" id="PTHR31569:SF4">
    <property type="entry name" value="SWIM-TYPE DOMAIN-CONTAINING PROTEIN"/>
    <property type="match status" value="1"/>
</dbReference>
<protein>
    <recommendedName>
        <fullName evidence="1">ZSWIM1/3 RNaseH-like domain-containing protein</fullName>
    </recommendedName>
</protein>
<name>A0A225WV08_9STRA</name>
<keyword evidence="3" id="KW-1185">Reference proteome</keyword>
<dbReference type="EMBL" id="NBNE01000215">
    <property type="protein sequence ID" value="OWZ21524.1"/>
    <property type="molecule type" value="Genomic_DNA"/>
</dbReference>
<evidence type="ECO:0000259" key="1">
    <source>
        <dbReference type="Pfam" id="PF21056"/>
    </source>
</evidence>
<reference evidence="3" key="1">
    <citation type="submission" date="2017-03" db="EMBL/GenBank/DDBJ databases">
        <title>Phytopthora megakarya and P. palmivora, two closely related causual agents of cacao black pod achieved similar genome size and gene model numbers by different mechanisms.</title>
        <authorList>
            <person name="Ali S."/>
            <person name="Shao J."/>
            <person name="Larry D.J."/>
            <person name="Kronmiller B."/>
            <person name="Shen D."/>
            <person name="Strem M.D."/>
            <person name="Melnick R.L."/>
            <person name="Guiltinan M.J."/>
            <person name="Tyler B.M."/>
            <person name="Meinhardt L.W."/>
            <person name="Bailey B.A."/>
        </authorList>
    </citation>
    <scope>NUCLEOTIDE SEQUENCE [LARGE SCALE GENOMIC DNA]</scope>
    <source>
        <strain evidence="3">zdho120</strain>
    </source>
</reference>
<gene>
    <name evidence="2" type="ORF">PHMEG_0003918</name>
</gene>
<dbReference type="Proteomes" id="UP000198211">
    <property type="component" value="Unassembled WGS sequence"/>
</dbReference>
<sequence length="338" mass="40276">MRTSYVHLISEEEFKWAHKVYRCTHGVFQKSRANGQRNRGVRYTGCRARFTPHVVQMTGGTFKIILRNECHTHNHETTKRLASVYMTFPSTTEDGRRLLFLQMLKCLSVQQTRNLIRDNIGNESGEERCKTILHELFQLDDCDVLVMQHELDITYEIILKTGLQKNMFQQWDETIAMDFTHGINNLGYHLGRKPRRDYGDWERFPVFDFLCLNQLPTTIDTILNAFKVMNTTWVSIASVVIDKDFVEWRSIEKAFPDTQVLLCQFHLISYWKKLMKRTQFRLTEGRSEQLLKHLTNLTYRYYLTECGYEISRKSLETYCKRIKRTPIFDYFMKNWHSC</sequence>
<evidence type="ECO:0000313" key="3">
    <source>
        <dbReference type="Proteomes" id="UP000198211"/>
    </source>
</evidence>
<dbReference type="InterPro" id="IPR052579">
    <property type="entry name" value="Zinc_finger_SWIM"/>
</dbReference>
<dbReference type="AlphaFoldDB" id="A0A225WV08"/>
<dbReference type="PANTHER" id="PTHR31569">
    <property type="entry name" value="SWIM-TYPE DOMAIN-CONTAINING PROTEIN"/>
    <property type="match status" value="1"/>
</dbReference>
<feature type="domain" description="ZSWIM1/3 RNaseH-like" evidence="1">
    <location>
        <begin position="152"/>
        <end position="261"/>
    </location>
</feature>
<accession>A0A225WV08</accession>
<dbReference type="OrthoDB" id="124342at2759"/>
<evidence type="ECO:0000313" key="2">
    <source>
        <dbReference type="EMBL" id="OWZ21524.1"/>
    </source>
</evidence>
<dbReference type="InterPro" id="IPR048324">
    <property type="entry name" value="ZSWIM1-3_RNaseH-like"/>
</dbReference>
<dbReference type="Pfam" id="PF21056">
    <property type="entry name" value="ZSWIM1-3_RNaseH-like"/>
    <property type="match status" value="1"/>
</dbReference>
<proteinExistence type="predicted"/>
<comment type="caution">
    <text evidence="2">The sequence shown here is derived from an EMBL/GenBank/DDBJ whole genome shotgun (WGS) entry which is preliminary data.</text>
</comment>